<dbReference type="InterPro" id="IPR050767">
    <property type="entry name" value="Sel1_AlgK"/>
</dbReference>
<organism evidence="2 3">
    <name type="scientific">Linnemannia exigua</name>
    <dbReference type="NCBI Taxonomy" id="604196"/>
    <lineage>
        <taxon>Eukaryota</taxon>
        <taxon>Fungi</taxon>
        <taxon>Fungi incertae sedis</taxon>
        <taxon>Mucoromycota</taxon>
        <taxon>Mortierellomycotina</taxon>
        <taxon>Mortierellomycetes</taxon>
        <taxon>Mortierellales</taxon>
        <taxon>Mortierellaceae</taxon>
        <taxon>Linnemannia</taxon>
    </lineage>
</organism>
<evidence type="ECO:0000313" key="3">
    <source>
        <dbReference type="Proteomes" id="UP001194580"/>
    </source>
</evidence>
<comment type="similarity">
    <text evidence="1">Belongs to the sel-1 family.</text>
</comment>
<evidence type="ECO:0000313" key="2">
    <source>
        <dbReference type="EMBL" id="KAG0274419.1"/>
    </source>
</evidence>
<protein>
    <recommendedName>
        <fullName evidence="4">HCP-like protein</fullName>
    </recommendedName>
</protein>
<dbReference type="AlphaFoldDB" id="A0AAD4H6T7"/>
<dbReference type="SUPFAM" id="SSF81901">
    <property type="entry name" value="HCP-like"/>
    <property type="match status" value="2"/>
</dbReference>
<dbReference type="PANTHER" id="PTHR11102:SF160">
    <property type="entry name" value="ERAD-ASSOCIATED E3 UBIQUITIN-PROTEIN LIGASE COMPONENT HRD3"/>
    <property type="match status" value="1"/>
</dbReference>
<dbReference type="PANTHER" id="PTHR11102">
    <property type="entry name" value="SEL-1-LIKE PROTEIN"/>
    <property type="match status" value="1"/>
</dbReference>
<keyword evidence="3" id="KW-1185">Reference proteome</keyword>
<dbReference type="InterPro" id="IPR011990">
    <property type="entry name" value="TPR-like_helical_dom_sf"/>
</dbReference>
<dbReference type="SMART" id="SM00671">
    <property type="entry name" value="SEL1"/>
    <property type="match status" value="8"/>
</dbReference>
<reference evidence="2" key="1">
    <citation type="journal article" date="2020" name="Fungal Divers.">
        <title>Resolving the Mortierellaceae phylogeny through synthesis of multi-gene phylogenetics and phylogenomics.</title>
        <authorList>
            <person name="Vandepol N."/>
            <person name="Liber J."/>
            <person name="Desiro A."/>
            <person name="Na H."/>
            <person name="Kennedy M."/>
            <person name="Barry K."/>
            <person name="Grigoriev I.V."/>
            <person name="Miller A.N."/>
            <person name="O'Donnell K."/>
            <person name="Stajich J.E."/>
            <person name="Bonito G."/>
        </authorList>
    </citation>
    <scope>NUCLEOTIDE SEQUENCE</scope>
    <source>
        <strain evidence="2">NRRL 28262</strain>
    </source>
</reference>
<proteinExistence type="inferred from homology"/>
<dbReference type="Proteomes" id="UP001194580">
    <property type="component" value="Unassembled WGS sequence"/>
</dbReference>
<dbReference type="InterPro" id="IPR006597">
    <property type="entry name" value="Sel1-like"/>
</dbReference>
<name>A0AAD4H6T7_9FUNG</name>
<gene>
    <name evidence="2" type="ORF">BGZ95_009808</name>
</gene>
<dbReference type="Pfam" id="PF08238">
    <property type="entry name" value="Sel1"/>
    <property type="match status" value="8"/>
</dbReference>
<evidence type="ECO:0008006" key="4">
    <source>
        <dbReference type="Google" id="ProtNLM"/>
    </source>
</evidence>
<accession>A0AAD4H6T7</accession>
<comment type="caution">
    <text evidence="2">The sequence shown here is derived from an EMBL/GenBank/DDBJ whole genome shotgun (WGS) entry which is preliminary data.</text>
</comment>
<dbReference type="EMBL" id="JAAAIL010000606">
    <property type="protein sequence ID" value="KAG0274419.1"/>
    <property type="molecule type" value="Genomic_DNA"/>
</dbReference>
<sequence length="573" mass="63315">MQPDGFTHLQAVRPISKSNLDSPTAVTTPPPQAVSTPAVYIDCHLDPITQKNVVMWEDIRLAFADALHIRHQARVVPFLRGTDLMLLKPLRIAAMPDVTLDIVVEEPLARIKTAVPQISPQATVQDSTKEISVQEEAKVQRRVSANSTTVVTITGINTATVGRNPAYGLIEAAMQNYNHIDNPAFGRQPRAPQYIPSFDNDHFNEDESPSSMASTYAQLASNKSPTNTKFPLIDNRLPQPPQGYTTAAGVKDIAPIVMKATLGDANSQVELGNMYKLGDGVEQDYEAARYWYLKAAKQGKASGQCGVGDLYRLGLGIDFNHSTALSWYQKAVGQGDASGQCNLGLMYQYGLAVEMDYVVAMDWYLKSADQGYAPAQSRIGDLYFHGRGVPQDYSKAMERYLLGVTQDSSEAYFNMGSLYLNGYGVAMDKDVALEWFRKATSHGGTDCLTQFFMGVLYLEGIGTPRDYSKAHECFLKSSRQGLAEAQRLIACLYLLGYGVPQDHAEAMKWLRKGADHHHPEAQYAIGEVYHHGLGVPKNYSVAREWYVKAARQEQPYAKEALVKLQQLVDKEGK</sequence>
<evidence type="ECO:0000256" key="1">
    <source>
        <dbReference type="ARBA" id="ARBA00038101"/>
    </source>
</evidence>
<dbReference type="Gene3D" id="1.25.40.10">
    <property type="entry name" value="Tetratricopeptide repeat domain"/>
    <property type="match status" value="2"/>
</dbReference>